<reference evidence="3 5" key="1">
    <citation type="submission" date="2008-03" db="EMBL/GenBank/DDBJ databases">
        <title>Annotation of Ixodes scapularis.</title>
        <authorList>
            <consortium name="Ixodes scapularis Genome Project Consortium"/>
            <person name="Caler E."/>
            <person name="Hannick L.I."/>
            <person name="Bidwell S."/>
            <person name="Joardar V."/>
            <person name="Thiagarajan M."/>
            <person name="Amedeo P."/>
            <person name="Galinsky K.J."/>
            <person name="Schobel S."/>
            <person name="Inman J."/>
            <person name="Hostetler J."/>
            <person name="Miller J."/>
            <person name="Hammond M."/>
            <person name="Megy K."/>
            <person name="Lawson D."/>
            <person name="Kodira C."/>
            <person name="Sutton G."/>
            <person name="Meyer J."/>
            <person name="Hill C.A."/>
            <person name="Birren B."/>
            <person name="Nene V."/>
            <person name="Collins F."/>
            <person name="Alarcon-Chaidez F."/>
            <person name="Wikel S."/>
            <person name="Strausberg R."/>
        </authorList>
    </citation>
    <scope>NUCLEOTIDE SEQUENCE [LARGE SCALE GENOMIC DNA]</scope>
    <source>
        <strain evidence="5">Wikel</strain>
        <strain evidence="3">Wikel colony</strain>
    </source>
</reference>
<dbReference type="STRING" id="6945.B7PYH6"/>
<reference evidence="4" key="2">
    <citation type="submission" date="2020-05" db="UniProtKB">
        <authorList>
            <consortium name="EnsemblMetazoa"/>
        </authorList>
    </citation>
    <scope>IDENTIFICATION</scope>
    <source>
        <strain evidence="4">wikel</strain>
    </source>
</reference>
<feature type="compositionally biased region" description="Basic and acidic residues" evidence="1">
    <location>
        <begin position="317"/>
        <end position="330"/>
    </location>
</feature>
<evidence type="ECO:0000313" key="3">
    <source>
        <dbReference type="EMBL" id="EEC11648.1"/>
    </source>
</evidence>
<dbReference type="PROSITE" id="PS50004">
    <property type="entry name" value="C2"/>
    <property type="match status" value="1"/>
</dbReference>
<dbReference type="PaxDb" id="6945-B7PYH6"/>
<dbReference type="VEuPathDB" id="VectorBase:ISCP_012546"/>
<dbReference type="Gene3D" id="2.60.40.150">
    <property type="entry name" value="C2 domain"/>
    <property type="match status" value="1"/>
</dbReference>
<feature type="compositionally biased region" description="Low complexity" evidence="1">
    <location>
        <begin position="111"/>
        <end position="124"/>
    </location>
</feature>
<evidence type="ECO:0000259" key="2">
    <source>
        <dbReference type="PROSITE" id="PS50004"/>
    </source>
</evidence>
<protein>
    <submittedName>
        <fullName evidence="3 4">Coiled-coil domain-containing protein, putative</fullName>
    </submittedName>
</protein>
<evidence type="ECO:0007829" key="6">
    <source>
        <dbReference type="PeptideAtlas" id="B7PYH6"/>
    </source>
</evidence>
<name>B7PYH6_IXOSC</name>
<dbReference type="InterPro" id="IPR000008">
    <property type="entry name" value="C2_dom"/>
</dbReference>
<dbReference type="EMBL" id="ABJB010360796">
    <property type="status" value="NOT_ANNOTATED_CDS"/>
    <property type="molecule type" value="Genomic_DNA"/>
</dbReference>
<gene>
    <name evidence="3" type="ORF">IscW_ISCW009143</name>
</gene>
<dbReference type="VEuPathDB" id="VectorBase:ISCP_029600"/>
<sequence>AVVEAKFDGEVMTTDPVPHTCSPNFNTELAWGVDRKGLHTHRLRRTPVKVECFAVERGTGKKESVGYVVLEIRSAQENVRSTKWLPLLSSRYSGTKPQIKIGLHLEPDTVPEAAPASAPAGSRSAEVRPQPVNIGLPPSRAAEAEAEDLTPRLNLSEGYFQIGRQGAENYVFTVTVSFAANLNQVRRPAMVPFATRSGPYHFRYHLLGQEVTTEPFGSLSEPKFQPERASLRIRSSAPTLRQTLASPTGRQMALCSRNAVVGETEVPLGDFTTESPQFSVSIEGLFQLRPVPADAEWLGSVQPEYRPIVGVHVEIREEPVHSEPRSELPKRATTSGPPDVPTSLANDNERTPPRARSRDRPAPSPTRAAHSTSPPQRRRNVEFSPPQKLDRQQNLPPSAPLGGASPSQFPFGDDGARRAEVIDLTNDREPHSFHHYVLSLDIRSLLLRAAKGSSTQCYVRYHYPFLGTTVPFRSRPPTVVRPGTSATVVGGYASYHFAANSDMVEAAFTEVPLSVDVVSIDGHTERLLGTADFSLSPVLSCPTSTFVVSRNSRSSVGARAPVLALRRLRHRNSPNEARWNGEDERVVPCLGFLVNMQQGKNELQGDRTRLPQVPATPGAEGTAAYEREIFKIMTELELWKEQQEILFRSRLKEKEDAHLKAISEEWKQHDLEREAALKKRVKECKDLEDKLKSSLSSVETRERDLSRREAEFGQQKSDFQFLKGRLQKETKDTIKRSLQEYEHLLSLEK</sequence>
<dbReference type="EMBL" id="ABJB010410455">
    <property type="status" value="NOT_ANNOTATED_CDS"/>
    <property type="molecule type" value="Genomic_DNA"/>
</dbReference>
<keyword evidence="6" id="KW-1267">Proteomics identification</keyword>
<dbReference type="HOGENOM" id="CLU_012372_0_0_1"/>
<dbReference type="VEuPathDB" id="VectorBase:ISCI009143"/>
<dbReference type="EMBL" id="DS820031">
    <property type="protein sequence ID" value="EEC11648.1"/>
    <property type="molecule type" value="Genomic_DNA"/>
</dbReference>
<dbReference type="InterPro" id="IPR035892">
    <property type="entry name" value="C2_domain_sf"/>
</dbReference>
<dbReference type="InterPro" id="IPR022136">
    <property type="entry name" value="DUF3668"/>
</dbReference>
<feature type="region of interest" description="Disordered" evidence="1">
    <location>
        <begin position="317"/>
        <end position="414"/>
    </location>
</feature>
<dbReference type="InterPro" id="IPR039893">
    <property type="entry name" value="CEP120-like"/>
</dbReference>
<dbReference type="AlphaFoldDB" id="B7PYH6"/>
<evidence type="ECO:0000313" key="4">
    <source>
        <dbReference type="EnsemblMetazoa" id="ISCW009143-PA"/>
    </source>
</evidence>
<dbReference type="Pfam" id="PF00168">
    <property type="entry name" value="C2"/>
    <property type="match status" value="1"/>
</dbReference>
<keyword evidence="5" id="KW-1185">Reference proteome</keyword>
<dbReference type="Proteomes" id="UP000001555">
    <property type="component" value="Unassembled WGS sequence"/>
</dbReference>
<dbReference type="EnsemblMetazoa" id="ISCW009143-RA">
    <property type="protein sequence ID" value="ISCW009143-PA"/>
    <property type="gene ID" value="ISCW009143"/>
</dbReference>
<feature type="region of interest" description="Disordered" evidence="1">
    <location>
        <begin position="110"/>
        <end position="130"/>
    </location>
</feature>
<dbReference type="OrthoDB" id="332250at2759"/>
<accession>B7PYH6</accession>
<evidence type="ECO:0000256" key="1">
    <source>
        <dbReference type="SAM" id="MobiDB-lite"/>
    </source>
</evidence>
<dbReference type="Pfam" id="PF12416">
    <property type="entry name" value="DUF3668"/>
    <property type="match status" value="1"/>
</dbReference>
<dbReference type="EMBL" id="ABJB010083989">
    <property type="status" value="NOT_ANNOTATED_CDS"/>
    <property type="molecule type" value="Genomic_DNA"/>
</dbReference>
<feature type="domain" description="C2" evidence="2">
    <location>
        <begin position="1"/>
        <end position="85"/>
    </location>
</feature>
<dbReference type="VEuPathDB" id="VectorBase:ISCW009143"/>
<feature type="non-terminal residue" evidence="3">
    <location>
        <position position="749"/>
    </location>
</feature>
<dbReference type="EMBL" id="ABJB010257067">
    <property type="status" value="NOT_ANNOTATED_CDS"/>
    <property type="molecule type" value="Genomic_DNA"/>
</dbReference>
<dbReference type="EMBL" id="ABJB010433765">
    <property type="status" value="NOT_ANNOTATED_CDS"/>
    <property type="molecule type" value="Genomic_DNA"/>
</dbReference>
<dbReference type="SUPFAM" id="SSF49562">
    <property type="entry name" value="C2 domain (Calcium/lipid-binding domain, CaLB)"/>
    <property type="match status" value="1"/>
</dbReference>
<dbReference type="PANTHER" id="PTHR21574:SF0">
    <property type="entry name" value="CENTROSOMAL PROTEIN OF 120 KDA"/>
    <property type="match status" value="1"/>
</dbReference>
<feature type="non-terminal residue" evidence="3">
    <location>
        <position position="1"/>
    </location>
</feature>
<dbReference type="PANTHER" id="PTHR21574">
    <property type="entry name" value="CENTROSOMAL PROTEIN OF 120 KDA"/>
    <property type="match status" value="1"/>
</dbReference>
<feature type="compositionally biased region" description="Basic and acidic residues" evidence="1">
    <location>
        <begin position="347"/>
        <end position="361"/>
    </location>
</feature>
<dbReference type="EMBL" id="ABJB010489309">
    <property type="status" value="NOT_ANNOTATED_CDS"/>
    <property type="molecule type" value="Genomic_DNA"/>
</dbReference>
<evidence type="ECO:0000313" key="5">
    <source>
        <dbReference type="Proteomes" id="UP000001555"/>
    </source>
</evidence>
<proteinExistence type="evidence at protein level"/>
<organism>
    <name type="scientific">Ixodes scapularis</name>
    <name type="common">Black-legged tick</name>
    <name type="synonym">Deer tick</name>
    <dbReference type="NCBI Taxonomy" id="6945"/>
    <lineage>
        <taxon>Eukaryota</taxon>
        <taxon>Metazoa</taxon>
        <taxon>Ecdysozoa</taxon>
        <taxon>Arthropoda</taxon>
        <taxon>Chelicerata</taxon>
        <taxon>Arachnida</taxon>
        <taxon>Acari</taxon>
        <taxon>Parasitiformes</taxon>
        <taxon>Ixodida</taxon>
        <taxon>Ixodoidea</taxon>
        <taxon>Ixodidae</taxon>
        <taxon>Ixodinae</taxon>
        <taxon>Ixodes</taxon>
    </lineage>
</organism>